<sequence>MRGSARRTAPDGGAGICFDAKKRREFIEGFAKRKAQRRQVAKEQEARREKEERRHMKRQRQELLMKHVAELEEARKNARRAHARASLANRKEYSSESVIGHTSASAGKKRRVKGEEETSKRRRGGGEQESEPSGPRGRKVNASAESDAADAVEFQSYSASDYGRHHDREHAGADSEKLFHSVVQFLPSASLSGDARRLPGDNAGSETTASASNSSTAPVENLTPWLLGCTVTTTLGSFFQPRPDCPSLSATIESKKDHVNAGPSTALSFAEKQSQIASKNRAGEDPRSAPQETQDGNVVGAARGTTVREDRASARVKQATGRKTKGGKSRMRPKKGKGKRGKQKRGRGRQ</sequence>
<evidence type="ECO:0000256" key="3">
    <source>
        <dbReference type="ARBA" id="ARBA00023054"/>
    </source>
</evidence>
<feature type="region of interest" description="Disordered" evidence="5">
    <location>
        <begin position="32"/>
        <end position="175"/>
    </location>
</feature>
<feature type="compositionally biased region" description="Basic and acidic residues" evidence="5">
    <location>
        <begin position="40"/>
        <end position="76"/>
    </location>
</feature>
<dbReference type="Proteomes" id="UP000028828">
    <property type="component" value="Unassembled WGS sequence"/>
</dbReference>
<evidence type="ECO:0000313" key="7">
    <source>
        <dbReference type="Proteomes" id="UP000028828"/>
    </source>
</evidence>
<evidence type="ECO:0000256" key="1">
    <source>
        <dbReference type="ARBA" id="ARBA00004604"/>
    </source>
</evidence>
<comment type="caution">
    <text evidence="6">The sequence shown here is derived from an EMBL/GenBank/DDBJ whole genome shotgun (WGS) entry which is preliminary data.</text>
</comment>
<dbReference type="GO" id="GO:0005730">
    <property type="term" value="C:nucleolus"/>
    <property type="evidence" value="ECO:0007669"/>
    <property type="project" value="UniProtKB-SubCell"/>
</dbReference>
<reference evidence="6 7" key="1">
    <citation type="submission" date="2014-03" db="EMBL/GenBank/DDBJ databases">
        <authorList>
            <person name="Sibley D."/>
            <person name="Venepally P."/>
            <person name="Karamycheva S."/>
            <person name="Hadjithomas M."/>
            <person name="Khan A."/>
            <person name="Brunk B."/>
            <person name="Roos D."/>
            <person name="Caler E."/>
            <person name="Lorenzi H."/>
        </authorList>
    </citation>
    <scope>NUCLEOTIDE SEQUENCE [LARGE SCALE GENOMIC DNA]</scope>
    <source>
        <strain evidence="7">p89</strain>
    </source>
</reference>
<dbReference type="PANTHER" id="PTHR14577:SF0">
    <property type="entry name" value="NUCLEOLAR PROTEIN 12"/>
    <property type="match status" value="1"/>
</dbReference>
<evidence type="ECO:0000256" key="2">
    <source>
        <dbReference type="ARBA" id="ARBA00007175"/>
    </source>
</evidence>
<keyword evidence="3" id="KW-0175">Coiled coil</keyword>
<gene>
    <name evidence="6" type="ORF">TGP89_216435</name>
</gene>
<dbReference type="InterPro" id="IPR019186">
    <property type="entry name" value="Nucleolar_protein_12"/>
</dbReference>
<feature type="region of interest" description="Disordered" evidence="5">
    <location>
        <begin position="256"/>
        <end position="350"/>
    </location>
</feature>
<comment type="subcellular location">
    <subcellularLocation>
        <location evidence="1">Nucleus</location>
        <location evidence="1">Nucleolus</location>
    </subcellularLocation>
</comment>
<dbReference type="PANTHER" id="PTHR14577">
    <property type="entry name" value="NUCLEOLAR PROTEIN 12"/>
    <property type="match status" value="1"/>
</dbReference>
<feature type="compositionally biased region" description="Polar residues" evidence="5">
    <location>
        <begin position="262"/>
        <end position="278"/>
    </location>
</feature>
<feature type="compositionally biased region" description="Low complexity" evidence="5">
    <location>
        <begin position="131"/>
        <end position="153"/>
    </location>
</feature>
<feature type="compositionally biased region" description="Basic and acidic residues" evidence="5">
    <location>
        <begin position="162"/>
        <end position="175"/>
    </location>
</feature>
<dbReference type="GO" id="GO:0019843">
    <property type="term" value="F:rRNA binding"/>
    <property type="evidence" value="ECO:0007669"/>
    <property type="project" value="TreeGrafter"/>
</dbReference>
<feature type="compositionally biased region" description="Polar residues" evidence="5">
    <location>
        <begin position="95"/>
        <end position="105"/>
    </location>
</feature>
<feature type="region of interest" description="Disordered" evidence="5">
    <location>
        <begin position="189"/>
        <end position="222"/>
    </location>
</feature>
<evidence type="ECO:0000313" key="6">
    <source>
        <dbReference type="EMBL" id="KFG31641.1"/>
    </source>
</evidence>
<dbReference type="Pfam" id="PF09805">
    <property type="entry name" value="Nop25"/>
    <property type="match status" value="1"/>
</dbReference>
<dbReference type="OrthoDB" id="10395694at2759"/>
<dbReference type="VEuPathDB" id="ToxoDB:TGP89_216435"/>
<evidence type="ECO:0000256" key="4">
    <source>
        <dbReference type="ARBA" id="ARBA00023242"/>
    </source>
</evidence>
<protein>
    <submittedName>
        <fullName evidence="6">Nucleolar 12, 25 kDa protein</fullName>
    </submittedName>
</protein>
<comment type="similarity">
    <text evidence="2">Belongs to the RRP17 family.</text>
</comment>
<feature type="compositionally biased region" description="Low complexity" evidence="5">
    <location>
        <begin position="205"/>
        <end position="217"/>
    </location>
</feature>
<feature type="compositionally biased region" description="Basic residues" evidence="5">
    <location>
        <begin position="320"/>
        <end position="350"/>
    </location>
</feature>
<name>A0A086JHM3_TOXGO</name>
<dbReference type="AlphaFoldDB" id="A0A086JHM3"/>
<evidence type="ECO:0000256" key="5">
    <source>
        <dbReference type="SAM" id="MobiDB-lite"/>
    </source>
</evidence>
<proteinExistence type="inferred from homology"/>
<accession>A0A086JHM3</accession>
<organism evidence="6 7">
    <name type="scientific">Toxoplasma gondii p89</name>
    <dbReference type="NCBI Taxonomy" id="943119"/>
    <lineage>
        <taxon>Eukaryota</taxon>
        <taxon>Sar</taxon>
        <taxon>Alveolata</taxon>
        <taxon>Apicomplexa</taxon>
        <taxon>Conoidasida</taxon>
        <taxon>Coccidia</taxon>
        <taxon>Eucoccidiorida</taxon>
        <taxon>Eimeriorina</taxon>
        <taxon>Sarcocystidae</taxon>
        <taxon>Toxoplasma</taxon>
    </lineage>
</organism>
<dbReference type="EMBL" id="AEYI02001933">
    <property type="protein sequence ID" value="KFG31641.1"/>
    <property type="molecule type" value="Genomic_DNA"/>
</dbReference>
<keyword evidence="4" id="KW-0539">Nucleus</keyword>